<evidence type="ECO:0000256" key="1">
    <source>
        <dbReference type="SAM" id="MobiDB-lite"/>
    </source>
</evidence>
<sequence>MARITATINPVHDSGSICTHPVTSTGKPKDPKSGCTGRSGYTVRCSACSWRRTNKTKTVLENLRETHLRSHLTAPALATR</sequence>
<evidence type="ECO:0000313" key="2">
    <source>
        <dbReference type="EMBL" id="GDY60598.1"/>
    </source>
</evidence>
<reference evidence="2 3" key="1">
    <citation type="journal article" date="2020" name="Int. J. Syst. Evol. Microbiol.">
        <title>Reclassification of Streptomyces castelarensis and Streptomyces sporoclivatus as later heterotypic synonyms of Streptomyces antimycoticus.</title>
        <authorList>
            <person name="Komaki H."/>
            <person name="Tamura T."/>
        </authorList>
    </citation>
    <scope>NUCLEOTIDE SEQUENCE [LARGE SCALE GENOMIC DNA]</scope>
    <source>
        <strain evidence="2 3">NBRC 13459</strain>
    </source>
</reference>
<organism evidence="2 3">
    <name type="scientific">Streptomyces violaceusniger</name>
    <dbReference type="NCBI Taxonomy" id="68280"/>
    <lineage>
        <taxon>Bacteria</taxon>
        <taxon>Bacillati</taxon>
        <taxon>Actinomycetota</taxon>
        <taxon>Actinomycetes</taxon>
        <taxon>Kitasatosporales</taxon>
        <taxon>Streptomycetaceae</taxon>
        <taxon>Streptomyces</taxon>
        <taxon>Streptomyces violaceusniger group</taxon>
    </lineage>
</organism>
<evidence type="ECO:0000313" key="3">
    <source>
        <dbReference type="Proteomes" id="UP000301309"/>
    </source>
</evidence>
<comment type="caution">
    <text evidence="2">The sequence shown here is derived from an EMBL/GenBank/DDBJ whole genome shotgun (WGS) entry which is preliminary data.</text>
</comment>
<name>A0A4D4LQ71_STRVO</name>
<proteinExistence type="predicted"/>
<dbReference type="RefSeq" id="WP_165556387.1">
    <property type="nucleotide sequence ID" value="NZ_BAAASO010000065.1"/>
</dbReference>
<gene>
    <name evidence="2" type="ORF">SVIO_112210</name>
</gene>
<accession>A0A4D4LQ71</accession>
<dbReference type="AlphaFoldDB" id="A0A4D4LQ71"/>
<dbReference type="Proteomes" id="UP000301309">
    <property type="component" value="Unassembled WGS sequence"/>
</dbReference>
<protein>
    <submittedName>
        <fullName evidence="2">Uncharacterized protein</fullName>
    </submittedName>
</protein>
<dbReference type="EMBL" id="BJHW01000003">
    <property type="protein sequence ID" value="GDY60598.1"/>
    <property type="molecule type" value="Genomic_DNA"/>
</dbReference>
<feature type="region of interest" description="Disordered" evidence="1">
    <location>
        <begin position="15"/>
        <end position="36"/>
    </location>
</feature>
<keyword evidence="3" id="KW-1185">Reference proteome</keyword>